<comment type="similarity">
    <text evidence="2">Belongs to the SAP domain-containing ribonucleoprotein family.</text>
</comment>
<dbReference type="SMART" id="SM00513">
    <property type="entry name" value="SAP"/>
    <property type="match status" value="1"/>
</dbReference>
<dbReference type="InterPro" id="IPR036361">
    <property type="entry name" value="SAP_dom_sf"/>
</dbReference>
<accession>A0A7S2S2X2</accession>
<dbReference type="GO" id="GO:0016973">
    <property type="term" value="P:poly(A)+ mRNA export from nucleus"/>
    <property type="evidence" value="ECO:0007669"/>
    <property type="project" value="TreeGrafter"/>
</dbReference>
<dbReference type="InterPro" id="IPR052240">
    <property type="entry name" value="SAP_domain_ribonucleoprotein"/>
</dbReference>
<feature type="domain" description="SAP" evidence="4">
    <location>
        <begin position="9"/>
        <end position="43"/>
    </location>
</feature>
<proteinExistence type="inferred from homology"/>
<dbReference type="Pfam" id="PF02037">
    <property type="entry name" value="SAP"/>
    <property type="match status" value="1"/>
</dbReference>
<protein>
    <recommendedName>
        <fullName evidence="4">SAP domain-containing protein</fullName>
    </recommendedName>
</protein>
<evidence type="ECO:0000313" key="5">
    <source>
        <dbReference type="EMBL" id="CAD9687903.1"/>
    </source>
</evidence>
<dbReference type="PANTHER" id="PTHR46551:SF1">
    <property type="entry name" value="SAP DOMAIN-CONTAINING RIBONUCLEOPROTEIN"/>
    <property type="match status" value="1"/>
</dbReference>
<dbReference type="EMBL" id="HBHI01022484">
    <property type="protein sequence ID" value="CAD9687903.1"/>
    <property type="molecule type" value="Transcribed_RNA"/>
</dbReference>
<sequence>MAVDDVVDVKKMKVSELRQHLTKRALSTDGLKAELVNRLQARLDEEEFGLIDDVAPNPAVPGAPAVPVALGEHIVALSKEPVVATTNDETVNDTKAVPSSDTTSTKKEGQITEPLAPSTEEDTAIGISTSNAKVTSSMSSAEKKAARAARFGIISEEQKKVLSEEKKAARAARFGIISEEQKKVLNEEKKAARAERFGIKSEEKRKLDRAERFGLNIDSKRMDKNEKGQDKRQKKEQKPSLSKEEIEVRLKRCEKFNNMDSKEAFELKSMLRKFRFQTA</sequence>
<dbReference type="InterPro" id="IPR003034">
    <property type="entry name" value="SAP_dom"/>
</dbReference>
<name>A0A7S2S2X2_9STRA</name>
<dbReference type="PROSITE" id="PS50800">
    <property type="entry name" value="SAP"/>
    <property type="match status" value="1"/>
</dbReference>
<dbReference type="PANTHER" id="PTHR46551">
    <property type="entry name" value="SAP DOMAIN-CONTAINING RIBONUCLEOPROTEIN"/>
    <property type="match status" value="1"/>
</dbReference>
<gene>
    <name evidence="5" type="ORF">EANT1437_LOCUS11559</name>
</gene>
<feature type="region of interest" description="Disordered" evidence="3">
    <location>
        <begin position="210"/>
        <end position="243"/>
    </location>
</feature>
<evidence type="ECO:0000256" key="2">
    <source>
        <dbReference type="ARBA" id="ARBA00046328"/>
    </source>
</evidence>
<dbReference type="AlphaFoldDB" id="A0A7S2S2X2"/>
<evidence type="ECO:0000256" key="1">
    <source>
        <dbReference type="ARBA" id="ARBA00022553"/>
    </source>
</evidence>
<dbReference type="Gene3D" id="1.10.720.30">
    <property type="entry name" value="SAP domain"/>
    <property type="match status" value="1"/>
</dbReference>
<evidence type="ECO:0000259" key="4">
    <source>
        <dbReference type="PROSITE" id="PS50800"/>
    </source>
</evidence>
<dbReference type="Pfam" id="PF18592">
    <property type="entry name" value="Tho1_MOS11_C"/>
    <property type="match status" value="1"/>
</dbReference>
<dbReference type="GO" id="GO:0005634">
    <property type="term" value="C:nucleus"/>
    <property type="evidence" value="ECO:0007669"/>
    <property type="project" value="TreeGrafter"/>
</dbReference>
<feature type="region of interest" description="Disordered" evidence="3">
    <location>
        <begin position="90"/>
        <end position="120"/>
    </location>
</feature>
<keyword evidence="1" id="KW-0597">Phosphoprotein</keyword>
<dbReference type="SUPFAM" id="SSF68906">
    <property type="entry name" value="SAP domain"/>
    <property type="match status" value="1"/>
</dbReference>
<reference evidence="5" key="1">
    <citation type="submission" date="2021-01" db="EMBL/GenBank/DDBJ databases">
        <authorList>
            <person name="Corre E."/>
            <person name="Pelletier E."/>
            <person name="Niang G."/>
            <person name="Scheremetjew M."/>
            <person name="Finn R."/>
            <person name="Kale V."/>
            <person name="Holt S."/>
            <person name="Cochrane G."/>
            <person name="Meng A."/>
            <person name="Brown T."/>
            <person name="Cohen L."/>
        </authorList>
    </citation>
    <scope>NUCLEOTIDE SEQUENCE</scope>
    <source>
        <strain evidence="5">CCMP1452</strain>
    </source>
</reference>
<organism evidence="5">
    <name type="scientific">Eucampia antarctica</name>
    <dbReference type="NCBI Taxonomy" id="49252"/>
    <lineage>
        <taxon>Eukaryota</taxon>
        <taxon>Sar</taxon>
        <taxon>Stramenopiles</taxon>
        <taxon>Ochrophyta</taxon>
        <taxon>Bacillariophyta</taxon>
        <taxon>Mediophyceae</taxon>
        <taxon>Biddulphiophycidae</taxon>
        <taxon>Hemiaulales</taxon>
        <taxon>Hemiaulaceae</taxon>
        <taxon>Eucampia</taxon>
    </lineage>
</organism>
<evidence type="ECO:0000256" key="3">
    <source>
        <dbReference type="SAM" id="MobiDB-lite"/>
    </source>
</evidence>
<dbReference type="InterPro" id="IPR040746">
    <property type="entry name" value="THO1_MOS11_C"/>
</dbReference>